<evidence type="ECO:0000313" key="9">
    <source>
        <dbReference type="Proteomes" id="UP000188836"/>
    </source>
</evidence>
<dbReference type="Pfam" id="PF00072">
    <property type="entry name" value="Response_reg"/>
    <property type="match status" value="1"/>
</dbReference>
<dbReference type="PROSITE" id="PS50043">
    <property type="entry name" value="HTH_LUXR_2"/>
    <property type="match status" value="1"/>
</dbReference>
<dbReference type="AlphaFoldDB" id="A0A1W0B1C0"/>
<feature type="domain" description="Response regulatory" evidence="7">
    <location>
        <begin position="3"/>
        <end position="119"/>
    </location>
</feature>
<keyword evidence="2" id="KW-0805">Transcription regulation</keyword>
<feature type="domain" description="HTH luxR-type" evidence="6">
    <location>
        <begin position="144"/>
        <end position="209"/>
    </location>
</feature>
<dbReference type="InterPro" id="IPR016032">
    <property type="entry name" value="Sig_transdc_resp-reg_C-effctor"/>
</dbReference>
<protein>
    <submittedName>
        <fullName evidence="8">DNA-binding response regulator</fullName>
    </submittedName>
</protein>
<keyword evidence="9" id="KW-1185">Reference proteome</keyword>
<dbReference type="STRING" id="1538463.B0T36_06055"/>
<evidence type="ECO:0000256" key="5">
    <source>
        <dbReference type="PROSITE-ProRule" id="PRU00169"/>
    </source>
</evidence>
<dbReference type="SUPFAM" id="SSF46894">
    <property type="entry name" value="C-terminal effector domain of the bipartite response regulators"/>
    <property type="match status" value="1"/>
</dbReference>
<dbReference type="SMART" id="SM00421">
    <property type="entry name" value="HTH_LUXR"/>
    <property type="match status" value="1"/>
</dbReference>
<evidence type="ECO:0000256" key="2">
    <source>
        <dbReference type="ARBA" id="ARBA00023015"/>
    </source>
</evidence>
<dbReference type="EMBL" id="MUMY01000025">
    <property type="protein sequence ID" value="ONM46391.1"/>
    <property type="molecule type" value="Genomic_DNA"/>
</dbReference>
<dbReference type="PANTHER" id="PTHR43214">
    <property type="entry name" value="TWO-COMPONENT RESPONSE REGULATOR"/>
    <property type="match status" value="1"/>
</dbReference>
<evidence type="ECO:0000256" key="3">
    <source>
        <dbReference type="ARBA" id="ARBA00023125"/>
    </source>
</evidence>
<dbReference type="CDD" id="cd06170">
    <property type="entry name" value="LuxR_C_like"/>
    <property type="match status" value="1"/>
</dbReference>
<dbReference type="CDD" id="cd17535">
    <property type="entry name" value="REC_NarL-like"/>
    <property type="match status" value="1"/>
</dbReference>
<keyword evidence="1 5" id="KW-0597">Phosphoprotein</keyword>
<sequence>MIQVLIVDDEHLVCEYLQLILQSASDITVSGAAHNGADAIKAIGRLAPDVVLMDLRMPEMDGLTAIEHLMSGPEPPRIIALTTFDTDGHVIRAMKAGAAGFVLKSTPPRDLIGMIRVVADGHTVLSDDVVSHLLPRETPEIKHTRNTLDTLSDRELKVLSLLGRGASNRQIAETLYLSEATIKGHVSQILRKLQCQNRSQAGILVRSMGML</sequence>
<dbReference type="Gene3D" id="3.40.50.2300">
    <property type="match status" value="1"/>
</dbReference>
<organism evidence="8 9">
    <name type="scientific">Nocardia donostiensis</name>
    <dbReference type="NCBI Taxonomy" id="1538463"/>
    <lineage>
        <taxon>Bacteria</taxon>
        <taxon>Bacillati</taxon>
        <taxon>Actinomycetota</taxon>
        <taxon>Actinomycetes</taxon>
        <taxon>Mycobacteriales</taxon>
        <taxon>Nocardiaceae</taxon>
        <taxon>Nocardia</taxon>
    </lineage>
</organism>
<dbReference type="PRINTS" id="PR00038">
    <property type="entry name" value="HTHLUXR"/>
</dbReference>
<dbReference type="Proteomes" id="UP000188836">
    <property type="component" value="Unassembled WGS sequence"/>
</dbReference>
<evidence type="ECO:0000313" key="8">
    <source>
        <dbReference type="EMBL" id="ONM46391.1"/>
    </source>
</evidence>
<dbReference type="GO" id="GO:0003677">
    <property type="term" value="F:DNA binding"/>
    <property type="evidence" value="ECO:0007669"/>
    <property type="project" value="UniProtKB-KW"/>
</dbReference>
<name>A0A1W0B1C0_9NOCA</name>
<dbReference type="PROSITE" id="PS50110">
    <property type="entry name" value="RESPONSE_REGULATORY"/>
    <property type="match status" value="1"/>
</dbReference>
<proteinExistence type="predicted"/>
<dbReference type="SMART" id="SM00448">
    <property type="entry name" value="REC"/>
    <property type="match status" value="1"/>
</dbReference>
<evidence type="ECO:0000259" key="7">
    <source>
        <dbReference type="PROSITE" id="PS50110"/>
    </source>
</evidence>
<dbReference type="RefSeq" id="WP_077120916.1">
    <property type="nucleotide sequence ID" value="NZ_LOKT01000003.1"/>
</dbReference>
<evidence type="ECO:0000256" key="4">
    <source>
        <dbReference type="ARBA" id="ARBA00023163"/>
    </source>
</evidence>
<dbReference type="InterPro" id="IPR039420">
    <property type="entry name" value="WalR-like"/>
</dbReference>
<dbReference type="InterPro" id="IPR000792">
    <property type="entry name" value="Tscrpt_reg_LuxR_C"/>
</dbReference>
<reference evidence="8 9" key="1">
    <citation type="journal article" date="2016" name="Antonie Van Leeuwenhoek">
        <title>Nocardia donostiensis sp. nov., isolated from human respiratory specimens.</title>
        <authorList>
            <person name="Ercibengoa M."/>
            <person name="Bell M."/>
            <person name="Marimon J.M."/>
            <person name="Humrighouse B."/>
            <person name="Klenk H.P."/>
            <person name="Potter G."/>
            <person name="Perez-Trallero E."/>
        </authorList>
    </citation>
    <scope>NUCLEOTIDE SEQUENCE [LARGE SCALE GENOMIC DNA]</scope>
    <source>
        <strain evidence="8 9">X1655</strain>
    </source>
</reference>
<dbReference type="InterPro" id="IPR058245">
    <property type="entry name" value="NreC/VraR/RcsB-like_REC"/>
</dbReference>
<dbReference type="GO" id="GO:0006355">
    <property type="term" value="P:regulation of DNA-templated transcription"/>
    <property type="evidence" value="ECO:0007669"/>
    <property type="project" value="InterPro"/>
</dbReference>
<dbReference type="OrthoDB" id="3680166at2"/>
<dbReference type="InterPro" id="IPR011006">
    <property type="entry name" value="CheY-like_superfamily"/>
</dbReference>
<keyword evidence="3 8" id="KW-0238">DNA-binding</keyword>
<dbReference type="GO" id="GO:0000160">
    <property type="term" value="P:phosphorelay signal transduction system"/>
    <property type="evidence" value="ECO:0007669"/>
    <property type="project" value="InterPro"/>
</dbReference>
<comment type="caution">
    <text evidence="8">The sequence shown here is derived from an EMBL/GenBank/DDBJ whole genome shotgun (WGS) entry which is preliminary data.</text>
</comment>
<evidence type="ECO:0000256" key="1">
    <source>
        <dbReference type="ARBA" id="ARBA00022553"/>
    </source>
</evidence>
<dbReference type="InterPro" id="IPR001789">
    <property type="entry name" value="Sig_transdc_resp-reg_receiver"/>
</dbReference>
<dbReference type="SUPFAM" id="SSF52172">
    <property type="entry name" value="CheY-like"/>
    <property type="match status" value="1"/>
</dbReference>
<dbReference type="PANTHER" id="PTHR43214:SF24">
    <property type="entry name" value="TRANSCRIPTIONAL REGULATORY PROTEIN NARL-RELATED"/>
    <property type="match status" value="1"/>
</dbReference>
<evidence type="ECO:0000259" key="6">
    <source>
        <dbReference type="PROSITE" id="PS50043"/>
    </source>
</evidence>
<gene>
    <name evidence="8" type="ORF">B0T46_23070</name>
</gene>
<dbReference type="Pfam" id="PF00196">
    <property type="entry name" value="GerE"/>
    <property type="match status" value="1"/>
</dbReference>
<keyword evidence="4" id="KW-0804">Transcription</keyword>
<feature type="modified residue" description="4-aspartylphosphate" evidence="5">
    <location>
        <position position="54"/>
    </location>
</feature>
<accession>A0A1W0B1C0</accession>